<dbReference type="PRINTS" id="PR00454">
    <property type="entry name" value="ETSDOMAIN"/>
</dbReference>
<feature type="domain" description="PNT" evidence="6">
    <location>
        <begin position="44"/>
        <end position="128"/>
    </location>
</feature>
<evidence type="ECO:0000256" key="2">
    <source>
        <dbReference type="ARBA" id="ARBA00023125"/>
    </source>
</evidence>
<dbReference type="Gene3D" id="1.10.10.10">
    <property type="entry name" value="Winged helix-like DNA-binding domain superfamily/Winged helix DNA-binding domain"/>
    <property type="match status" value="1"/>
</dbReference>
<dbReference type="OrthoDB" id="6408625at2759"/>
<dbReference type="Pfam" id="PF02198">
    <property type="entry name" value="SAM_PNT"/>
    <property type="match status" value="1"/>
</dbReference>
<dbReference type="GO" id="GO:0043565">
    <property type="term" value="F:sequence-specific DNA binding"/>
    <property type="evidence" value="ECO:0007669"/>
    <property type="project" value="InterPro"/>
</dbReference>
<evidence type="ECO:0000256" key="4">
    <source>
        <dbReference type="SAM" id="MobiDB-lite"/>
    </source>
</evidence>
<dbReference type="Proteomes" id="UP000887013">
    <property type="component" value="Unassembled WGS sequence"/>
</dbReference>
<feature type="region of interest" description="Disordered" evidence="4">
    <location>
        <begin position="209"/>
        <end position="233"/>
    </location>
</feature>
<dbReference type="PANTHER" id="PTHR11849:SF201">
    <property type="entry name" value="ETS DNA-BINDING PROTEIN POKKURI"/>
    <property type="match status" value="1"/>
</dbReference>
<dbReference type="Gene3D" id="1.10.150.50">
    <property type="entry name" value="Transcription Factor, Ets-1"/>
    <property type="match status" value="1"/>
</dbReference>
<sequence>MVGASMECSPSIEPAYLNLPGWRCVPVYAVPLSPTSRTSPTNHTPPPIEAHNLLPPNIPQDPRQWSRQHVFTWLEWCVENFSLPPLDIDQFYMNGRGLCLLKKADFCERSSRCGDILYNALQILLPVKDKTKEAVPFQNNVSASLLQHVAQEKSECTVIPNPIKNIIGNAFPARVASAWPRSISSDFHSMGHVVHESEHAQVAVSHLNGSDVDSTTASSPPLTNEDTDRSPERGCITDTVQTNTNQSMPAPNVRQLAQFGDIGNSSEKINVRLLWDFLQQLLNDCHQRYQCCIVWKDKTRGIFKITDPHRLAALWGKQKNHLNMNFDKMSRALRYYYRVRILQKEPGEKHCYRFLRHPNELRHCKQRALLTRDTENGVHNGHQSDVEAALDMSIKEEGLSPGDAE</sequence>
<protein>
    <submittedName>
        <fullName evidence="7">Ets DNA-binding protein pokkuri</fullName>
    </submittedName>
</protein>
<dbReference type="SMART" id="SM00413">
    <property type="entry name" value="ETS"/>
    <property type="match status" value="1"/>
</dbReference>
<evidence type="ECO:0000313" key="7">
    <source>
        <dbReference type="EMBL" id="GFS67269.1"/>
    </source>
</evidence>
<dbReference type="InterPro" id="IPR046328">
    <property type="entry name" value="ETS_fam"/>
</dbReference>
<dbReference type="InterPro" id="IPR013761">
    <property type="entry name" value="SAM/pointed_sf"/>
</dbReference>
<comment type="similarity">
    <text evidence="1 3">Belongs to the ETS family.</text>
</comment>
<gene>
    <name evidence="7" type="primary">aop</name>
    <name evidence="7" type="ORF">NPIL_608441</name>
</gene>
<keyword evidence="2 3" id="KW-0238">DNA-binding</keyword>
<dbReference type="EMBL" id="BMAW01000086">
    <property type="protein sequence ID" value="GFS67269.1"/>
    <property type="molecule type" value="Genomic_DNA"/>
</dbReference>
<dbReference type="PROSITE" id="PS00345">
    <property type="entry name" value="ETS_DOMAIN_1"/>
    <property type="match status" value="1"/>
</dbReference>
<comment type="subcellular location">
    <subcellularLocation>
        <location evidence="3">Nucleus</location>
    </subcellularLocation>
</comment>
<accession>A0A8X6JFX2</accession>
<dbReference type="FunFam" id="1.10.10.10:FF:000516">
    <property type="entry name" value="ets DNA-binding protein pokkuri"/>
    <property type="match status" value="1"/>
</dbReference>
<proteinExistence type="inferred from homology"/>
<dbReference type="SUPFAM" id="SSF46785">
    <property type="entry name" value="Winged helix' DNA-binding domain"/>
    <property type="match status" value="1"/>
</dbReference>
<dbReference type="InterPro" id="IPR036388">
    <property type="entry name" value="WH-like_DNA-bd_sf"/>
</dbReference>
<name>A0A8X6JFX2_NEPPI</name>
<dbReference type="InterPro" id="IPR000418">
    <property type="entry name" value="Ets_dom"/>
</dbReference>
<keyword evidence="3" id="KW-0539">Nucleus</keyword>
<feature type="domain" description="ETS" evidence="5">
    <location>
        <begin position="272"/>
        <end position="355"/>
    </location>
</feature>
<dbReference type="PANTHER" id="PTHR11849">
    <property type="entry name" value="ETS"/>
    <property type="match status" value="1"/>
</dbReference>
<dbReference type="PROSITE" id="PS50061">
    <property type="entry name" value="ETS_DOMAIN_3"/>
    <property type="match status" value="1"/>
</dbReference>
<reference evidence="7" key="1">
    <citation type="submission" date="2020-08" db="EMBL/GenBank/DDBJ databases">
        <title>Multicomponent nature underlies the extraordinary mechanical properties of spider dragline silk.</title>
        <authorList>
            <person name="Kono N."/>
            <person name="Nakamura H."/>
            <person name="Mori M."/>
            <person name="Yoshida Y."/>
            <person name="Ohtoshi R."/>
            <person name="Malay A.D."/>
            <person name="Moran D.A.P."/>
            <person name="Tomita M."/>
            <person name="Numata K."/>
            <person name="Arakawa K."/>
        </authorList>
    </citation>
    <scope>NUCLEOTIDE SEQUENCE</scope>
</reference>
<evidence type="ECO:0000256" key="1">
    <source>
        <dbReference type="ARBA" id="ARBA00005562"/>
    </source>
</evidence>
<feature type="compositionally biased region" description="Polar residues" evidence="4">
    <location>
        <begin position="209"/>
        <end position="224"/>
    </location>
</feature>
<dbReference type="Pfam" id="PF00178">
    <property type="entry name" value="Ets"/>
    <property type="match status" value="1"/>
</dbReference>
<comment type="caution">
    <text evidence="7">The sequence shown here is derived from an EMBL/GenBank/DDBJ whole genome shotgun (WGS) entry which is preliminary data.</text>
</comment>
<dbReference type="PROSITE" id="PS51433">
    <property type="entry name" value="PNT"/>
    <property type="match status" value="1"/>
</dbReference>
<evidence type="ECO:0000259" key="5">
    <source>
        <dbReference type="PROSITE" id="PS50061"/>
    </source>
</evidence>
<dbReference type="GO" id="GO:0000981">
    <property type="term" value="F:DNA-binding transcription factor activity, RNA polymerase II-specific"/>
    <property type="evidence" value="ECO:0007669"/>
    <property type="project" value="TreeGrafter"/>
</dbReference>
<dbReference type="InterPro" id="IPR003118">
    <property type="entry name" value="Pointed_dom"/>
</dbReference>
<dbReference type="AlphaFoldDB" id="A0A8X6JFX2"/>
<dbReference type="SUPFAM" id="SSF47769">
    <property type="entry name" value="SAM/Pointed domain"/>
    <property type="match status" value="1"/>
</dbReference>
<dbReference type="GO" id="GO:0005634">
    <property type="term" value="C:nucleus"/>
    <property type="evidence" value="ECO:0007669"/>
    <property type="project" value="UniProtKB-SubCell"/>
</dbReference>
<organism evidence="7 8">
    <name type="scientific">Nephila pilipes</name>
    <name type="common">Giant wood spider</name>
    <name type="synonym">Nephila maculata</name>
    <dbReference type="NCBI Taxonomy" id="299642"/>
    <lineage>
        <taxon>Eukaryota</taxon>
        <taxon>Metazoa</taxon>
        <taxon>Ecdysozoa</taxon>
        <taxon>Arthropoda</taxon>
        <taxon>Chelicerata</taxon>
        <taxon>Arachnida</taxon>
        <taxon>Araneae</taxon>
        <taxon>Araneomorphae</taxon>
        <taxon>Entelegynae</taxon>
        <taxon>Araneoidea</taxon>
        <taxon>Nephilidae</taxon>
        <taxon>Nephila</taxon>
    </lineage>
</organism>
<dbReference type="SMART" id="SM00251">
    <property type="entry name" value="SAM_PNT"/>
    <property type="match status" value="1"/>
</dbReference>
<evidence type="ECO:0000256" key="3">
    <source>
        <dbReference type="RuleBase" id="RU004019"/>
    </source>
</evidence>
<evidence type="ECO:0000313" key="8">
    <source>
        <dbReference type="Proteomes" id="UP000887013"/>
    </source>
</evidence>
<keyword evidence="8" id="KW-1185">Reference proteome</keyword>
<dbReference type="GO" id="GO:0030154">
    <property type="term" value="P:cell differentiation"/>
    <property type="evidence" value="ECO:0007669"/>
    <property type="project" value="TreeGrafter"/>
</dbReference>
<evidence type="ECO:0000259" key="6">
    <source>
        <dbReference type="PROSITE" id="PS51433"/>
    </source>
</evidence>
<dbReference type="InterPro" id="IPR036390">
    <property type="entry name" value="WH_DNA-bd_sf"/>
</dbReference>